<protein>
    <submittedName>
        <fullName evidence="2">DUF1801 domain-containing protein</fullName>
    </submittedName>
</protein>
<dbReference type="SUPFAM" id="SSF159888">
    <property type="entry name" value="YdhG-like"/>
    <property type="match status" value="1"/>
</dbReference>
<name>A0A5C1Y9D4_9MICO</name>
<sequence>MAEKTQRGGDTWTEDELAAMKEHAAEQKAARSRKGTKEEKAAAEAQGVLDKIAELSGDDKVLAEQVHAIVTAAAPELAPKTWYGMPAYYKDGKVLCFFQPGSKFKARYSTLGFDESAQLDDGRLWPTSFALTTIGPEEEATITTLVTRALGR</sequence>
<feature type="compositionally biased region" description="Basic and acidic residues" evidence="1">
    <location>
        <begin position="22"/>
        <end position="42"/>
    </location>
</feature>
<evidence type="ECO:0000313" key="2">
    <source>
        <dbReference type="EMBL" id="QEO10491.1"/>
    </source>
</evidence>
<dbReference type="Proteomes" id="UP000322159">
    <property type="component" value="Chromosome"/>
</dbReference>
<dbReference type="EMBL" id="CP043504">
    <property type="protein sequence ID" value="QEO10491.1"/>
    <property type="molecule type" value="Genomic_DNA"/>
</dbReference>
<feature type="region of interest" description="Disordered" evidence="1">
    <location>
        <begin position="22"/>
        <end position="43"/>
    </location>
</feature>
<proteinExistence type="predicted"/>
<accession>A0A5C1Y9D4</accession>
<dbReference type="Gene3D" id="3.90.1150.200">
    <property type="match status" value="1"/>
</dbReference>
<evidence type="ECO:0000256" key="1">
    <source>
        <dbReference type="SAM" id="MobiDB-lite"/>
    </source>
</evidence>
<dbReference type="RefSeq" id="WP_149325908.1">
    <property type="nucleotide sequence ID" value="NZ_CP043504.1"/>
</dbReference>
<dbReference type="KEGG" id="lyk:FLP23_11030"/>
<organism evidence="2 3">
    <name type="scientific">Protaetiibacter larvae</name>
    <dbReference type="NCBI Taxonomy" id="2592654"/>
    <lineage>
        <taxon>Bacteria</taxon>
        <taxon>Bacillati</taxon>
        <taxon>Actinomycetota</taxon>
        <taxon>Actinomycetes</taxon>
        <taxon>Micrococcales</taxon>
        <taxon>Microbacteriaceae</taxon>
        <taxon>Protaetiibacter</taxon>
    </lineage>
</organism>
<dbReference type="OrthoDB" id="32458at2"/>
<gene>
    <name evidence="2" type="ORF">FLP23_11030</name>
</gene>
<dbReference type="AlphaFoldDB" id="A0A5C1Y9D4"/>
<reference evidence="2 3" key="1">
    <citation type="submission" date="2019-09" db="EMBL/GenBank/DDBJ databases">
        <title>Genome sequencing of strain KACC 19322.</title>
        <authorList>
            <person name="Heo J."/>
            <person name="Kim S.-J."/>
            <person name="Kim J.-S."/>
            <person name="Hong S.-B."/>
            <person name="Kwon S.-W."/>
        </authorList>
    </citation>
    <scope>NUCLEOTIDE SEQUENCE [LARGE SCALE GENOMIC DNA]</scope>
    <source>
        <strain evidence="2 3">KACC 19322</strain>
    </source>
</reference>
<keyword evidence="3" id="KW-1185">Reference proteome</keyword>
<evidence type="ECO:0000313" key="3">
    <source>
        <dbReference type="Proteomes" id="UP000322159"/>
    </source>
</evidence>